<feature type="coiled-coil region" evidence="5">
    <location>
        <begin position="582"/>
        <end position="636"/>
    </location>
</feature>
<dbReference type="CDD" id="cd09394">
    <property type="entry name" value="LIM1_Rga"/>
    <property type="match status" value="1"/>
</dbReference>
<feature type="region of interest" description="Disordered" evidence="6">
    <location>
        <begin position="837"/>
        <end position="857"/>
    </location>
</feature>
<accession>A0A5J5ENN6</accession>
<feature type="coiled-coil region" evidence="5">
    <location>
        <begin position="674"/>
        <end position="729"/>
    </location>
</feature>
<dbReference type="InterPro" id="IPR050729">
    <property type="entry name" value="Rho-GAP"/>
</dbReference>
<dbReference type="AlphaFoldDB" id="A0A5J5ENN6"/>
<dbReference type="GO" id="GO:0005938">
    <property type="term" value="C:cell cortex"/>
    <property type="evidence" value="ECO:0007669"/>
    <property type="project" value="UniProtKB-ARBA"/>
</dbReference>
<dbReference type="InterPro" id="IPR008936">
    <property type="entry name" value="Rho_GTPase_activation_prot"/>
</dbReference>
<name>A0A5J5ENN6_9PEZI</name>
<evidence type="ECO:0000256" key="3">
    <source>
        <dbReference type="ARBA" id="ARBA00022833"/>
    </source>
</evidence>
<dbReference type="SUPFAM" id="SSF48350">
    <property type="entry name" value="GTPase activation domain, GAP"/>
    <property type="match status" value="1"/>
</dbReference>
<evidence type="ECO:0000313" key="9">
    <source>
        <dbReference type="EMBL" id="KAA8897415.1"/>
    </source>
</evidence>
<dbReference type="GO" id="GO:0007165">
    <property type="term" value="P:signal transduction"/>
    <property type="evidence" value="ECO:0007669"/>
    <property type="project" value="InterPro"/>
</dbReference>
<feature type="compositionally biased region" description="Basic and acidic residues" evidence="6">
    <location>
        <begin position="389"/>
        <end position="407"/>
    </location>
</feature>
<dbReference type="Pfam" id="PF00412">
    <property type="entry name" value="LIM"/>
    <property type="match status" value="1"/>
</dbReference>
<feature type="domain" description="Rho-GAP" evidence="8">
    <location>
        <begin position="882"/>
        <end position="1066"/>
    </location>
</feature>
<dbReference type="InterPro" id="IPR000198">
    <property type="entry name" value="RhoGAP_dom"/>
</dbReference>
<evidence type="ECO:0000259" key="7">
    <source>
        <dbReference type="PROSITE" id="PS50023"/>
    </source>
</evidence>
<feature type="region of interest" description="Disordered" evidence="6">
    <location>
        <begin position="537"/>
        <end position="564"/>
    </location>
</feature>
<keyword evidence="5" id="KW-0175">Coiled coil</keyword>
<evidence type="ECO:0000256" key="1">
    <source>
        <dbReference type="ARBA" id="ARBA00022468"/>
    </source>
</evidence>
<dbReference type="FunFam" id="1.10.555.10:FF:000043">
    <property type="entry name" value="Rho GTPase activator Rga"/>
    <property type="match status" value="1"/>
</dbReference>
<dbReference type="InParanoid" id="A0A5J5ENN6"/>
<dbReference type="PANTHER" id="PTHR23176:SF128">
    <property type="entry name" value="RHO GTPASE-ACTIVATING PROTEIN RGD1"/>
    <property type="match status" value="1"/>
</dbReference>
<comment type="caution">
    <text evidence="9">The sequence shown here is derived from an EMBL/GenBank/DDBJ whole genome shotgun (WGS) entry which is preliminary data.</text>
</comment>
<dbReference type="SMART" id="SM00324">
    <property type="entry name" value="RhoGAP"/>
    <property type="match status" value="1"/>
</dbReference>
<dbReference type="SMART" id="SM00132">
    <property type="entry name" value="LIM"/>
    <property type="match status" value="2"/>
</dbReference>
<dbReference type="Gene3D" id="1.10.555.10">
    <property type="entry name" value="Rho GTPase activation protein"/>
    <property type="match status" value="1"/>
</dbReference>
<feature type="compositionally biased region" description="Polar residues" evidence="6">
    <location>
        <begin position="198"/>
        <end position="219"/>
    </location>
</feature>
<organism evidence="9 10">
    <name type="scientific">Sphaerosporella brunnea</name>
    <dbReference type="NCBI Taxonomy" id="1250544"/>
    <lineage>
        <taxon>Eukaryota</taxon>
        <taxon>Fungi</taxon>
        <taxon>Dikarya</taxon>
        <taxon>Ascomycota</taxon>
        <taxon>Pezizomycotina</taxon>
        <taxon>Pezizomycetes</taxon>
        <taxon>Pezizales</taxon>
        <taxon>Pyronemataceae</taxon>
        <taxon>Sphaerosporella</taxon>
    </lineage>
</organism>
<feature type="region of interest" description="Disordered" evidence="6">
    <location>
        <begin position="262"/>
        <end position="504"/>
    </location>
</feature>
<dbReference type="FunCoup" id="A0A5J5ENN6">
    <property type="interactions" value="142"/>
</dbReference>
<feature type="region of interest" description="Disordered" evidence="6">
    <location>
        <begin position="133"/>
        <end position="219"/>
    </location>
</feature>
<dbReference type="PROSITE" id="PS50023">
    <property type="entry name" value="LIM_DOMAIN_2"/>
    <property type="match status" value="1"/>
</dbReference>
<feature type="compositionally biased region" description="Low complexity" evidence="6">
    <location>
        <begin position="183"/>
        <end position="197"/>
    </location>
</feature>
<dbReference type="OrthoDB" id="79452at2759"/>
<dbReference type="CDD" id="cd00159">
    <property type="entry name" value="RhoGAP"/>
    <property type="match status" value="1"/>
</dbReference>
<dbReference type="PROSITE" id="PS50238">
    <property type="entry name" value="RHOGAP"/>
    <property type="match status" value="1"/>
</dbReference>
<feature type="compositionally biased region" description="Basic and acidic residues" evidence="6">
    <location>
        <begin position="316"/>
        <end position="327"/>
    </location>
</feature>
<dbReference type="Proteomes" id="UP000326924">
    <property type="component" value="Unassembled WGS sequence"/>
</dbReference>
<dbReference type="CDD" id="cd09395">
    <property type="entry name" value="LIM2_Rga"/>
    <property type="match status" value="1"/>
</dbReference>
<evidence type="ECO:0000259" key="8">
    <source>
        <dbReference type="PROSITE" id="PS50238"/>
    </source>
</evidence>
<keyword evidence="10" id="KW-1185">Reference proteome</keyword>
<evidence type="ECO:0000256" key="2">
    <source>
        <dbReference type="ARBA" id="ARBA00022723"/>
    </source>
</evidence>
<sequence length="1066" mass="117511">MESPPGSPFLDEEDIVPCKGCGNVLEEGKAFELAGNRWHIDCFRCNSCGTLLDSDANLLLLGDGSLICNSCTYSCTACGNKIEDLAILTGDQAFCAGCFRCRNCKRKIENLKYARTSQGIFCMNCHESLMARRRKRQKPTPQRTPTSSTASPMLSLDKSLPSLPVEDDSPVSISHDTMPTELSARPSSRPQASRSNSGKTTTTPDQLSPMSAYQQSSGMKIKQNKTIKATPSPSFIWYGLGGFIPLVFDDSLGLAPAAPLPSTSYNRSGGLHHDKTETVPRNPLSTPQYESERERSSRPHIATQDRSYDLQVGLDIPRHSRESEQHPENPGTRGDSSQRKQDSESLHPQEADIAPANGTRGEPEKLSNSFKLGEVPSERKRSVGAPRSPDAEESRDHGSSSSRRIETPQKSISPDSLPPRGDSFRPPQPRTDVSTAAKGVSSDSSNALVSSPSRSRHAHAASGPSTFGPESTETRRPLTAQDSGFSPSQSESNNSEISPSLPPLAKTSLGGLGFDEEIKRVFGGGSNDSILRRVSNSVKHGRSLSEATRQSPKWPRSPGSATYTPQFGEITAPLSPDGREDVASLKLELRRSTQRIAELEAKLNNNESAKQLEHNIQEKRNTVALLETEREAFLRELMVIKERLDASKEGKPLNFEELKSDLIRGLTRELESLKETLKADIQILVVQRDQLMEDVESFGRLREQAIQETEQLNMKNAQLADLNNELTRRIQGQFQANKHQVPGLGIFDVSNPDLLSIKDLDKRPTNAIASVPLATIGVPYSETSEGPEVFVAQKIAPFKNGAQQKKFFWKKPGATIMKGANKINRVFAAESQEGASAIDGTGTKSQGSLPKKWGKNTKGPINGSAGASQEVGGHVPIFGGDLELRTVYENVKIPAVVQKCIQEVEMRGMDYEGIYRKSGGSTQMKQIQDEFERGDDVQFSPDLDICTVTSVLKQYFRNLPNPLITYEVYDRFVETSNIYEEDKRVESLKAITEDLPQAHRDVLQFIIFHLARVAARKDENLMNTRNLAVVFAPTLVRHLSDEREMSDMHSKNNAVQFLIDFNESIF</sequence>
<evidence type="ECO:0000313" key="10">
    <source>
        <dbReference type="Proteomes" id="UP000326924"/>
    </source>
</evidence>
<keyword evidence="3 4" id="KW-0862">Zinc</keyword>
<reference evidence="9 10" key="1">
    <citation type="submission" date="2019-09" db="EMBL/GenBank/DDBJ databases">
        <title>Draft genome of the ectomycorrhizal ascomycete Sphaerosporella brunnea.</title>
        <authorList>
            <consortium name="DOE Joint Genome Institute"/>
            <person name="Benucci G.M."/>
            <person name="Marozzi G."/>
            <person name="Antonielli L."/>
            <person name="Sanchez S."/>
            <person name="Marco P."/>
            <person name="Wang X."/>
            <person name="Falini L.B."/>
            <person name="Barry K."/>
            <person name="Haridas S."/>
            <person name="Lipzen A."/>
            <person name="Labutti K."/>
            <person name="Grigoriev I.V."/>
            <person name="Murat C."/>
            <person name="Martin F."/>
            <person name="Albertini E."/>
            <person name="Donnini D."/>
            <person name="Bonito G."/>
        </authorList>
    </citation>
    <scope>NUCLEOTIDE SEQUENCE [LARGE SCALE GENOMIC DNA]</scope>
    <source>
        <strain evidence="9 10">Sb_GMNB300</strain>
    </source>
</reference>
<keyword evidence="2 4" id="KW-0479">Metal-binding</keyword>
<keyword evidence="4" id="KW-0440">LIM domain</keyword>
<dbReference type="Gene3D" id="2.10.110.10">
    <property type="entry name" value="Cysteine Rich Protein"/>
    <property type="match status" value="2"/>
</dbReference>
<feature type="compositionally biased region" description="Polar residues" evidence="6">
    <location>
        <begin position="480"/>
        <end position="498"/>
    </location>
</feature>
<feature type="compositionally biased region" description="Low complexity" evidence="6">
    <location>
        <begin position="139"/>
        <end position="152"/>
    </location>
</feature>
<evidence type="ECO:0000256" key="4">
    <source>
        <dbReference type="PROSITE-ProRule" id="PRU00125"/>
    </source>
</evidence>
<dbReference type="EMBL" id="VXIS01000199">
    <property type="protein sequence ID" value="KAA8897415.1"/>
    <property type="molecule type" value="Genomic_DNA"/>
</dbReference>
<dbReference type="InterPro" id="IPR001781">
    <property type="entry name" value="Znf_LIM"/>
</dbReference>
<evidence type="ECO:0000256" key="6">
    <source>
        <dbReference type="SAM" id="MobiDB-lite"/>
    </source>
</evidence>
<feature type="compositionally biased region" description="Low complexity" evidence="6">
    <location>
        <begin position="441"/>
        <end position="453"/>
    </location>
</feature>
<dbReference type="PROSITE" id="PS00478">
    <property type="entry name" value="LIM_DOMAIN_1"/>
    <property type="match status" value="1"/>
</dbReference>
<keyword evidence="1" id="KW-0343">GTPase activation</keyword>
<dbReference type="Pfam" id="PF00620">
    <property type="entry name" value="RhoGAP"/>
    <property type="match status" value="1"/>
</dbReference>
<gene>
    <name evidence="9" type="ORF">FN846DRAFT_900152</name>
</gene>
<dbReference type="FunFam" id="2.10.110.10:FF:000044">
    <property type="entry name" value="Rho GTPase activator Rga"/>
    <property type="match status" value="1"/>
</dbReference>
<feature type="domain" description="LIM zinc-binding" evidence="7">
    <location>
        <begin position="16"/>
        <end position="78"/>
    </location>
</feature>
<protein>
    <submittedName>
        <fullName evidence="9">Uncharacterized protein</fullName>
    </submittedName>
</protein>
<dbReference type="GO" id="GO:0005096">
    <property type="term" value="F:GTPase activator activity"/>
    <property type="evidence" value="ECO:0007669"/>
    <property type="project" value="UniProtKB-KW"/>
</dbReference>
<dbReference type="PANTHER" id="PTHR23176">
    <property type="entry name" value="RHO/RAC/CDC GTPASE-ACTIVATING PROTEIN"/>
    <property type="match status" value="1"/>
</dbReference>
<feature type="compositionally biased region" description="Basic and acidic residues" evidence="6">
    <location>
        <begin position="336"/>
        <end position="350"/>
    </location>
</feature>
<evidence type="ECO:0000256" key="5">
    <source>
        <dbReference type="SAM" id="Coils"/>
    </source>
</evidence>
<proteinExistence type="predicted"/>
<dbReference type="GO" id="GO:0046872">
    <property type="term" value="F:metal ion binding"/>
    <property type="evidence" value="ECO:0007669"/>
    <property type="project" value="UniProtKB-KW"/>
</dbReference>